<gene>
    <name evidence="1" type="ORF">CARN7_1867</name>
</gene>
<protein>
    <submittedName>
        <fullName evidence="1">Uncharacterized protein</fullName>
    </submittedName>
</protein>
<dbReference type="AlphaFoldDB" id="E6QUY4"/>
<name>E6QUY4_9ZZZZ</name>
<organism evidence="1">
    <name type="scientific">mine drainage metagenome</name>
    <dbReference type="NCBI Taxonomy" id="410659"/>
    <lineage>
        <taxon>unclassified sequences</taxon>
        <taxon>metagenomes</taxon>
        <taxon>ecological metagenomes</taxon>
    </lineage>
</organism>
<evidence type="ECO:0000313" key="1">
    <source>
        <dbReference type="EMBL" id="CBI11057.1"/>
    </source>
</evidence>
<reference evidence="1" key="1">
    <citation type="submission" date="2009-10" db="EMBL/GenBank/DDBJ databases">
        <title>Diversity of trophic interactions inside an arsenic-rich microbial ecosystem.</title>
        <authorList>
            <person name="Bertin P.N."/>
            <person name="Heinrich-Salmeron A."/>
            <person name="Pelletier E."/>
            <person name="Goulhen-Chollet F."/>
            <person name="Arsene-Ploetze F."/>
            <person name="Gallien S."/>
            <person name="Calteau A."/>
            <person name="Vallenet D."/>
            <person name="Casiot C."/>
            <person name="Chane-Woon-Ming B."/>
            <person name="Giloteaux L."/>
            <person name="Barakat M."/>
            <person name="Bonnefoy V."/>
            <person name="Bruneel O."/>
            <person name="Chandler M."/>
            <person name="Cleiss J."/>
            <person name="Duran R."/>
            <person name="Elbaz-Poulichet F."/>
            <person name="Fonknechten N."/>
            <person name="Lauga B."/>
            <person name="Mornico D."/>
            <person name="Ortet P."/>
            <person name="Schaeffer C."/>
            <person name="Siguier P."/>
            <person name="Alexander Thil Smith A."/>
            <person name="Van Dorsselaer A."/>
            <person name="Weissenbach J."/>
            <person name="Medigue C."/>
            <person name="Le Paslier D."/>
        </authorList>
    </citation>
    <scope>NUCLEOTIDE SEQUENCE</scope>
</reference>
<sequence>MQNWNHESLEHARAFFADLDLDPILVPIIFDESRTPLGIFSFTHDSGSSIFGMRTTIVKIALQNRQDPSEFCHNVARVLCTLAQDLEELAYMLQKTLVSNTAEDFARDSTVSIMVTKMKDYYRELPPTKQFKQIIVECQEVLVITALYLMDLFYNHAKLEQIIDTLDIISDGKPLRIIH</sequence>
<accession>E6QUY4</accession>
<proteinExistence type="predicted"/>
<comment type="caution">
    <text evidence="1">The sequence shown here is derived from an EMBL/GenBank/DDBJ whole genome shotgun (WGS) entry which is preliminary data.</text>
</comment>
<dbReference type="EMBL" id="CABR01000121">
    <property type="protein sequence ID" value="CBI11057.1"/>
    <property type="molecule type" value="Genomic_DNA"/>
</dbReference>